<evidence type="ECO:0000256" key="1">
    <source>
        <dbReference type="SAM" id="MobiDB-lite"/>
    </source>
</evidence>
<name>A0AAV5TNP5_9BILA</name>
<feature type="region of interest" description="Disordered" evidence="1">
    <location>
        <begin position="591"/>
        <end position="621"/>
    </location>
</feature>
<proteinExistence type="predicted"/>
<evidence type="ECO:0000313" key="2">
    <source>
        <dbReference type="EMBL" id="GMS96043.1"/>
    </source>
</evidence>
<dbReference type="EMBL" id="BTSX01000004">
    <property type="protein sequence ID" value="GMS96043.1"/>
    <property type="molecule type" value="Genomic_DNA"/>
</dbReference>
<feature type="compositionally biased region" description="Basic and acidic residues" evidence="1">
    <location>
        <begin position="230"/>
        <end position="240"/>
    </location>
</feature>
<organism evidence="2 3">
    <name type="scientific">Pristionchus entomophagus</name>
    <dbReference type="NCBI Taxonomy" id="358040"/>
    <lineage>
        <taxon>Eukaryota</taxon>
        <taxon>Metazoa</taxon>
        <taxon>Ecdysozoa</taxon>
        <taxon>Nematoda</taxon>
        <taxon>Chromadorea</taxon>
        <taxon>Rhabditida</taxon>
        <taxon>Rhabditina</taxon>
        <taxon>Diplogasteromorpha</taxon>
        <taxon>Diplogasteroidea</taxon>
        <taxon>Neodiplogasteridae</taxon>
        <taxon>Pristionchus</taxon>
    </lineage>
</organism>
<dbReference type="Proteomes" id="UP001432027">
    <property type="component" value="Unassembled WGS sequence"/>
</dbReference>
<dbReference type="PANTHER" id="PTHR38607:SF1">
    <property type="entry name" value="MABP DOMAIN-CONTAINING PROTEIN-RELATED"/>
    <property type="match status" value="1"/>
</dbReference>
<keyword evidence="3" id="KW-1185">Reference proteome</keyword>
<gene>
    <name evidence="2" type="ORF">PENTCL1PPCAC_18218</name>
</gene>
<dbReference type="PANTHER" id="PTHR38607">
    <property type="entry name" value="PROTEIN CBG00180-RELATED"/>
    <property type="match status" value="1"/>
</dbReference>
<evidence type="ECO:0000313" key="3">
    <source>
        <dbReference type="Proteomes" id="UP001432027"/>
    </source>
</evidence>
<reference evidence="2" key="1">
    <citation type="submission" date="2023-10" db="EMBL/GenBank/DDBJ databases">
        <title>Genome assembly of Pristionchus species.</title>
        <authorList>
            <person name="Yoshida K."/>
            <person name="Sommer R.J."/>
        </authorList>
    </citation>
    <scope>NUCLEOTIDE SEQUENCE</scope>
    <source>
        <strain evidence="2">RS0144</strain>
    </source>
</reference>
<accession>A0AAV5TNP5</accession>
<dbReference type="AlphaFoldDB" id="A0AAV5TNP5"/>
<feature type="region of interest" description="Disordered" evidence="1">
    <location>
        <begin position="230"/>
        <end position="260"/>
    </location>
</feature>
<sequence length="686" mass="78021">MPEAVVLQRDEREVHVWLSKEQRVEVIETSDCPDGISVGSLLELKIDARCRVEECKVIDRPLKMKTAANGMTMFLDIFIFPQRNLAFSIYFGAIPVDSQFDPLPSDRSHVVYATWDERRSEMIILKQSPPRSRAPTAPETIEINEAYEKYLPLRDEGTTAHEETPKKEKITVAISPMGREEERSTSDRISTISTKMESVSIMDAKRMNDGYSSVRSTGNARMALPNMRNHDSMQEKKESMPSRSGYSKEGSGIASHSGGYGRKNVEEEIECVDGIVTGEHQSPSGVNKKFFVWTMKGSVTVYPRVHQNVRPAVRVGDYVRVEMRSRDGSHEVEDISVTHSKPSGHKMAINDGTVLITCDVKYIKRVNDDYKAWWIAESTFLGLIGVEAERGGPDMVGRKGSITVKNLKAGVSIVLEKAKVGWIAMKAAPIKKSASKPVNGWYTGIVTAVMEDAVYVASPQLKEDALLYLNETPEDAMGKWITFQLQRMPEDPPEINRINSLTFRKIPDVFETRHISGFPEIRVSLSYGGDEDEGRPMLTSEMGAVRDCDGLVNNDRDGHGYYNAWIVRYRKSNHISRWRFSRIDAKVERSMEPGEARRVASRSPSPNSMKHQAIEEDRMREERRLREERARRMERAREEEKSGYEEGELELRDIMRRVILENEEIRLALINADRIAYNEMFEILID</sequence>
<feature type="compositionally biased region" description="Basic and acidic residues" evidence="1">
    <location>
        <begin position="612"/>
        <end position="621"/>
    </location>
</feature>
<comment type="caution">
    <text evidence="2">The sequence shown here is derived from an EMBL/GenBank/DDBJ whole genome shotgun (WGS) entry which is preliminary data.</text>
</comment>
<protein>
    <submittedName>
        <fullName evidence="2">Uncharacterized protein</fullName>
    </submittedName>
</protein>